<keyword evidence="2" id="KW-0044">Antibiotic</keyword>
<dbReference type="InterPro" id="IPR036302">
    <property type="entry name" value="Pyosin/cloacin_T_dom_sf"/>
</dbReference>
<keyword evidence="7" id="KW-1185">Reference proteome</keyword>
<evidence type="ECO:0000256" key="1">
    <source>
        <dbReference type="ARBA" id="ARBA00022529"/>
    </source>
</evidence>
<feature type="region of interest" description="Disordered" evidence="4">
    <location>
        <begin position="116"/>
        <end position="138"/>
    </location>
</feature>
<evidence type="ECO:0000313" key="7">
    <source>
        <dbReference type="Proteomes" id="UP000639004"/>
    </source>
</evidence>
<evidence type="ECO:0000259" key="5">
    <source>
        <dbReference type="Pfam" id="PF06958"/>
    </source>
</evidence>
<dbReference type="InterPro" id="IPR016128">
    <property type="entry name" value="Pyosin/cloacin_T_dom"/>
</dbReference>
<dbReference type="SUPFAM" id="SSF69369">
    <property type="entry name" value="Cloacin translocation domain"/>
    <property type="match status" value="1"/>
</dbReference>
<gene>
    <name evidence="6" type="ORF">JEQ07_25245</name>
</gene>
<comment type="caution">
    <text evidence="6">The sequence shown here is derived from an EMBL/GenBank/DDBJ whole genome shotgun (WGS) entry which is preliminary data.</text>
</comment>
<dbReference type="Pfam" id="PF06958">
    <property type="entry name" value="Pyocin_S"/>
    <property type="match status" value="1"/>
</dbReference>
<sequence>MGALALGFIPAAAGTGSDQVPGRDVNMFAFQASLAAVGTTTIQPGMTSVDLPVRGFISRDRDGRQSVNFVRTGVGGVSASVPVFRPVRDEATGLDKITLPAMGGVPARTILINPVPSGPAAPSHTGNGSPVPKSPVHTGTNVRQADSIVVTTFPADVVQDLQDFILWQPDATELGVEAIYVMVSKPYGETNAKGEHSGRDYNTEKAGGPIQNLDWKTAKIDRAGVDKVKLHTGRFGESADNKVMVDRLEKILKGDLAPTDTDKRFYTHEIRELERYRNLGVKDGERPKNRAEVWNNTHTATLEDYKINEKNQPLYTPEADEAYYKAEEGK</sequence>
<keyword evidence="3" id="KW-0078">Bacteriocin</keyword>
<evidence type="ECO:0000256" key="4">
    <source>
        <dbReference type="SAM" id="MobiDB-lite"/>
    </source>
</evidence>
<dbReference type="Proteomes" id="UP000639004">
    <property type="component" value="Unassembled WGS sequence"/>
</dbReference>
<protein>
    <submittedName>
        <fullName evidence="6">S-type pyocin domain-containing protein</fullName>
    </submittedName>
</protein>
<name>A0ABS0TZ81_SERPR</name>
<keyword evidence="1" id="KW-0929">Antimicrobial</keyword>
<dbReference type="EMBL" id="JAEHSL010000062">
    <property type="protein sequence ID" value="MBI6183678.1"/>
    <property type="molecule type" value="Genomic_DNA"/>
</dbReference>
<evidence type="ECO:0000256" key="3">
    <source>
        <dbReference type="ARBA" id="ARBA00023048"/>
    </source>
</evidence>
<proteinExistence type="predicted"/>
<feature type="domain" description="Pyosin/cloacin translocation" evidence="5">
    <location>
        <begin position="41"/>
        <end position="182"/>
    </location>
</feature>
<evidence type="ECO:0000313" key="6">
    <source>
        <dbReference type="EMBL" id="MBI6183678.1"/>
    </source>
</evidence>
<accession>A0ABS0TZ81</accession>
<evidence type="ECO:0000256" key="2">
    <source>
        <dbReference type="ARBA" id="ARBA00023022"/>
    </source>
</evidence>
<reference evidence="6 7" key="1">
    <citation type="submission" date="2020-12" db="EMBL/GenBank/DDBJ databases">
        <title>Enhanced detection system for hospital associated transmission using whole genome sequencing surveillance.</title>
        <authorList>
            <person name="Harrison L.H."/>
            <person name="Van Tyne D."/>
            <person name="Marsh J.W."/>
            <person name="Griffith M.P."/>
            <person name="Snyder D.J."/>
            <person name="Cooper V.S."/>
            <person name="Mustapha M."/>
        </authorList>
    </citation>
    <scope>NUCLEOTIDE SEQUENCE [LARGE SCALE GENOMIC DNA]</scope>
    <source>
        <strain evidence="6 7">SER00238</strain>
    </source>
</reference>
<organism evidence="6 7">
    <name type="scientific">Serratia proteamaculans</name>
    <dbReference type="NCBI Taxonomy" id="28151"/>
    <lineage>
        <taxon>Bacteria</taxon>
        <taxon>Pseudomonadati</taxon>
        <taxon>Pseudomonadota</taxon>
        <taxon>Gammaproteobacteria</taxon>
        <taxon>Enterobacterales</taxon>
        <taxon>Yersiniaceae</taxon>
        <taxon>Serratia</taxon>
    </lineage>
</organism>